<dbReference type="AlphaFoldDB" id="A0A3A9AQS5"/>
<comment type="caution">
    <text evidence="1">The sequence shown here is derived from an EMBL/GenBank/DDBJ whole genome shotgun (WGS) entry which is preliminary data.</text>
</comment>
<evidence type="ECO:0000313" key="2">
    <source>
        <dbReference type="Proteomes" id="UP000280696"/>
    </source>
</evidence>
<dbReference type="EMBL" id="RAYQ01000002">
    <property type="protein sequence ID" value="RKI93728.1"/>
    <property type="molecule type" value="Genomic_DNA"/>
</dbReference>
<dbReference type="OrthoDB" id="9789963at2"/>
<protein>
    <recommendedName>
        <fullName evidence="3">ATP-grasp domain-containing protein</fullName>
    </recommendedName>
</protein>
<reference evidence="1 2" key="1">
    <citation type="submission" date="2018-09" db="EMBL/GenBank/DDBJ databases">
        <title>Murine metabolic-syndrome-specific gut microbial biobank.</title>
        <authorList>
            <person name="Liu C."/>
        </authorList>
    </citation>
    <scope>NUCLEOTIDE SEQUENCE [LARGE SCALE GENOMIC DNA]</scope>
    <source>
        <strain evidence="1 2">0.1xD8-82</strain>
    </source>
</reference>
<dbReference type="SUPFAM" id="SSF56059">
    <property type="entry name" value="Glutathione synthetase ATP-binding domain-like"/>
    <property type="match status" value="1"/>
</dbReference>
<dbReference type="InterPro" id="IPR047778">
    <property type="entry name" value="STM4014-like"/>
</dbReference>
<sequence length="366" mass="41251">MRRAVVLGNLHTKRTGYLRQAAVQAGLPVFFDKKAAGNGKGLIFTDWSRWREELTENEIFLKIEPPLWKSSSLKELNYLTKEYERTLEELALMEKTHGIVFFNHPSAIARLLNKNLCKQRLKEAGLPVTEQLETETGLTATGKQKSEVNLSAAEQLLKIMGDKGICQIFIKPVKGSGAAGVSAFRYQPSTERMALYSCAMLCLGKSLVNTKQLRCYTKPEDIFPLLNQILALDCILERWYAKAEYQGFSYDLRAVMQDGKMDFLLARLSKGPITNLHLNNRPLPIGDLQLPESVLCNITSVCQEAMACFEGVRCAGIDILLEKGSLNPRIIEMNGQGDLIYQDIYHDNIIYRHQAQIMADWLKDGT</sequence>
<accession>A0A3A9AQS5</accession>
<proteinExistence type="predicted"/>
<organism evidence="1 2">
    <name type="scientific">Parablautia intestinalis</name>
    <dbReference type="NCBI Taxonomy" id="2320100"/>
    <lineage>
        <taxon>Bacteria</taxon>
        <taxon>Bacillati</taxon>
        <taxon>Bacillota</taxon>
        <taxon>Clostridia</taxon>
        <taxon>Lachnospirales</taxon>
        <taxon>Lachnospiraceae</taxon>
        <taxon>Parablautia</taxon>
    </lineage>
</organism>
<name>A0A3A9AQS5_9FIRM</name>
<dbReference type="Proteomes" id="UP000280696">
    <property type="component" value="Unassembled WGS sequence"/>
</dbReference>
<dbReference type="NCBIfam" id="NF038074">
    <property type="entry name" value="fam_STM4014"/>
    <property type="match status" value="1"/>
</dbReference>
<keyword evidence="2" id="KW-1185">Reference proteome</keyword>
<dbReference type="Gene3D" id="3.30.470.20">
    <property type="entry name" value="ATP-grasp fold, B domain"/>
    <property type="match status" value="1"/>
</dbReference>
<evidence type="ECO:0000313" key="1">
    <source>
        <dbReference type="EMBL" id="RKI93728.1"/>
    </source>
</evidence>
<evidence type="ECO:0008006" key="3">
    <source>
        <dbReference type="Google" id="ProtNLM"/>
    </source>
</evidence>
<gene>
    <name evidence="1" type="ORF">D7V94_03410</name>
</gene>